<dbReference type="Gene3D" id="3.40.50.300">
    <property type="entry name" value="P-loop containing nucleotide triphosphate hydrolases"/>
    <property type="match status" value="1"/>
</dbReference>
<protein>
    <recommendedName>
        <fullName evidence="3 9">Gluconokinase</fullName>
        <ecNumber evidence="3 9">2.7.1.12</ecNumber>
    </recommendedName>
</protein>
<dbReference type="SUPFAM" id="SSF52540">
    <property type="entry name" value="P-loop containing nucleoside triphosphate hydrolases"/>
    <property type="match status" value="1"/>
</dbReference>
<name>A0AAW1S4H1_9CHLO</name>
<keyword evidence="11" id="KW-1185">Reference proteome</keyword>
<evidence type="ECO:0000256" key="9">
    <source>
        <dbReference type="RuleBase" id="RU363066"/>
    </source>
</evidence>
<evidence type="ECO:0000256" key="3">
    <source>
        <dbReference type="ARBA" id="ARBA00012054"/>
    </source>
</evidence>
<dbReference type="Pfam" id="PF13671">
    <property type="entry name" value="AAA_33"/>
    <property type="match status" value="1"/>
</dbReference>
<dbReference type="GO" id="GO:0005524">
    <property type="term" value="F:ATP binding"/>
    <property type="evidence" value="ECO:0007669"/>
    <property type="project" value="UniProtKB-KW"/>
</dbReference>
<reference evidence="10 11" key="1">
    <citation type="journal article" date="2024" name="Nat. Commun.">
        <title>Phylogenomics reveals the evolutionary origins of lichenization in chlorophyte algae.</title>
        <authorList>
            <person name="Puginier C."/>
            <person name="Libourel C."/>
            <person name="Otte J."/>
            <person name="Skaloud P."/>
            <person name="Haon M."/>
            <person name="Grisel S."/>
            <person name="Petersen M."/>
            <person name="Berrin J.G."/>
            <person name="Delaux P.M."/>
            <person name="Dal Grande F."/>
            <person name="Keller J."/>
        </authorList>
    </citation>
    <scope>NUCLEOTIDE SEQUENCE [LARGE SCALE GENOMIC DNA]</scope>
    <source>
        <strain evidence="10 11">SAG 245.80</strain>
    </source>
</reference>
<dbReference type="EMBL" id="JALJOU010000013">
    <property type="protein sequence ID" value="KAK9840538.1"/>
    <property type="molecule type" value="Genomic_DNA"/>
</dbReference>
<evidence type="ECO:0000256" key="5">
    <source>
        <dbReference type="ARBA" id="ARBA00022741"/>
    </source>
</evidence>
<keyword evidence="4 9" id="KW-0808">Transferase</keyword>
<evidence type="ECO:0000256" key="2">
    <source>
        <dbReference type="ARBA" id="ARBA00008420"/>
    </source>
</evidence>
<evidence type="ECO:0000313" key="10">
    <source>
        <dbReference type="EMBL" id="KAK9840538.1"/>
    </source>
</evidence>
<organism evidence="10 11">
    <name type="scientific">Elliptochloris bilobata</name>
    <dbReference type="NCBI Taxonomy" id="381761"/>
    <lineage>
        <taxon>Eukaryota</taxon>
        <taxon>Viridiplantae</taxon>
        <taxon>Chlorophyta</taxon>
        <taxon>core chlorophytes</taxon>
        <taxon>Trebouxiophyceae</taxon>
        <taxon>Trebouxiophyceae incertae sedis</taxon>
        <taxon>Elliptochloris clade</taxon>
        <taxon>Elliptochloris</taxon>
    </lineage>
</organism>
<dbReference type="CDD" id="cd02021">
    <property type="entry name" value="GntK"/>
    <property type="match status" value="1"/>
</dbReference>
<evidence type="ECO:0000313" key="11">
    <source>
        <dbReference type="Proteomes" id="UP001445335"/>
    </source>
</evidence>
<comment type="pathway">
    <text evidence="1 9">Carbohydrate acid metabolism; D-gluconate degradation.</text>
</comment>
<dbReference type="InterPro" id="IPR006001">
    <property type="entry name" value="Therm_gnt_kin"/>
</dbReference>
<dbReference type="InterPro" id="IPR027417">
    <property type="entry name" value="P-loop_NTPase"/>
</dbReference>
<evidence type="ECO:0000256" key="7">
    <source>
        <dbReference type="ARBA" id="ARBA00022840"/>
    </source>
</evidence>
<evidence type="ECO:0000256" key="8">
    <source>
        <dbReference type="ARBA" id="ARBA00048090"/>
    </source>
</evidence>
<evidence type="ECO:0000256" key="6">
    <source>
        <dbReference type="ARBA" id="ARBA00022777"/>
    </source>
</evidence>
<dbReference type="PANTHER" id="PTHR43442:SF3">
    <property type="entry name" value="GLUCONOKINASE-RELATED"/>
    <property type="match status" value="1"/>
</dbReference>
<dbReference type="AlphaFoldDB" id="A0AAW1S4H1"/>
<keyword evidence="5 9" id="KW-0547">Nucleotide-binding</keyword>
<comment type="caution">
    <text evidence="10">The sequence shown here is derived from an EMBL/GenBank/DDBJ whole genome shotgun (WGS) entry which is preliminary data.</text>
</comment>
<accession>A0AAW1S4H1</accession>
<comment type="catalytic activity">
    <reaction evidence="8 9">
        <text>D-gluconate + ATP = 6-phospho-D-gluconate + ADP + H(+)</text>
        <dbReference type="Rhea" id="RHEA:19433"/>
        <dbReference type="ChEBI" id="CHEBI:15378"/>
        <dbReference type="ChEBI" id="CHEBI:18391"/>
        <dbReference type="ChEBI" id="CHEBI:30616"/>
        <dbReference type="ChEBI" id="CHEBI:58759"/>
        <dbReference type="ChEBI" id="CHEBI:456216"/>
        <dbReference type="EC" id="2.7.1.12"/>
    </reaction>
</comment>
<dbReference type="GO" id="GO:0005737">
    <property type="term" value="C:cytoplasm"/>
    <property type="evidence" value="ECO:0007669"/>
    <property type="project" value="TreeGrafter"/>
</dbReference>
<evidence type="ECO:0000256" key="4">
    <source>
        <dbReference type="ARBA" id="ARBA00022679"/>
    </source>
</evidence>
<evidence type="ECO:0000256" key="1">
    <source>
        <dbReference type="ARBA" id="ARBA00004875"/>
    </source>
</evidence>
<keyword evidence="7 9" id="KW-0067">ATP-binding</keyword>
<dbReference type="NCBIfam" id="TIGR01313">
    <property type="entry name" value="therm_gnt_kin"/>
    <property type="match status" value="1"/>
</dbReference>
<dbReference type="EC" id="2.7.1.12" evidence="3 9"/>
<keyword evidence="6 9" id="KW-0418">Kinase</keyword>
<comment type="similarity">
    <text evidence="2 9">Belongs to the gluconokinase GntK/GntV family.</text>
</comment>
<proteinExistence type="inferred from homology"/>
<dbReference type="GO" id="GO:0005975">
    <property type="term" value="P:carbohydrate metabolic process"/>
    <property type="evidence" value="ECO:0007669"/>
    <property type="project" value="InterPro"/>
</dbReference>
<dbReference type="PANTHER" id="PTHR43442">
    <property type="entry name" value="GLUCONOKINASE-RELATED"/>
    <property type="match status" value="1"/>
</dbReference>
<dbReference type="Proteomes" id="UP001445335">
    <property type="component" value="Unassembled WGS sequence"/>
</dbReference>
<gene>
    <name evidence="10" type="ORF">WJX81_000243</name>
</gene>
<dbReference type="GO" id="GO:0046316">
    <property type="term" value="F:gluconokinase activity"/>
    <property type="evidence" value="ECO:0007669"/>
    <property type="project" value="UniProtKB-EC"/>
</dbReference>
<sequence>MLLHADPAVIVVGGVSGCGKSTVGRLLATKLRGTFYEGDEYHPPANIAKLRRGVPLTDEDRRPWLLSLQAVADNHARGAAKGKAVIACSALKRGYRRVLRGTHPPNRIAIVMLLPTNEAVQERVHARAQQGCHFMPPALLADQLATLELPPAPHDFFYGLPGAAGDRSPQENVCSILTLLARPPVQYEVF</sequence>